<accession>A0A0F9V1V4</accession>
<protein>
    <submittedName>
        <fullName evidence="1">Uncharacterized protein</fullName>
    </submittedName>
</protein>
<gene>
    <name evidence="1" type="ORF">LCGC14_0460780</name>
</gene>
<name>A0A0F9V1V4_9ZZZZ</name>
<comment type="caution">
    <text evidence="1">The sequence shown here is derived from an EMBL/GenBank/DDBJ whole genome shotgun (WGS) entry which is preliminary data.</text>
</comment>
<dbReference type="EMBL" id="LAZR01000473">
    <property type="protein sequence ID" value="KKN67481.1"/>
    <property type="molecule type" value="Genomic_DNA"/>
</dbReference>
<proteinExistence type="predicted"/>
<organism evidence="1">
    <name type="scientific">marine sediment metagenome</name>
    <dbReference type="NCBI Taxonomy" id="412755"/>
    <lineage>
        <taxon>unclassified sequences</taxon>
        <taxon>metagenomes</taxon>
        <taxon>ecological metagenomes</taxon>
    </lineage>
</organism>
<evidence type="ECO:0000313" key="1">
    <source>
        <dbReference type="EMBL" id="KKN67481.1"/>
    </source>
</evidence>
<reference evidence="1" key="1">
    <citation type="journal article" date="2015" name="Nature">
        <title>Complex archaea that bridge the gap between prokaryotes and eukaryotes.</title>
        <authorList>
            <person name="Spang A."/>
            <person name="Saw J.H."/>
            <person name="Jorgensen S.L."/>
            <person name="Zaremba-Niedzwiedzka K."/>
            <person name="Martijn J."/>
            <person name="Lind A.E."/>
            <person name="van Eijk R."/>
            <person name="Schleper C."/>
            <person name="Guy L."/>
            <person name="Ettema T.J."/>
        </authorList>
    </citation>
    <scope>NUCLEOTIDE SEQUENCE</scope>
</reference>
<dbReference type="AlphaFoldDB" id="A0A0F9V1V4"/>
<sequence>MKEETKILCRLFKALNKARKILGEENWHEIRRRLAEGSLAKNMLFVSISLRREERDFMEGQKKIISDLQKRNS</sequence>